<dbReference type="PANTHER" id="PTHR45794:SF1">
    <property type="entry name" value="LEUCINE--TRNA LIGASE, CYTOPLASMIC"/>
    <property type="match status" value="1"/>
</dbReference>
<proteinExistence type="inferred from homology"/>
<dbReference type="AlphaFoldDB" id="A0A699ZSJ7"/>
<dbReference type="SUPFAM" id="SSF52374">
    <property type="entry name" value="Nucleotidylyl transferase"/>
    <property type="match status" value="1"/>
</dbReference>
<feature type="non-terminal residue" evidence="2">
    <location>
        <position position="1"/>
    </location>
</feature>
<reference evidence="2 3" key="1">
    <citation type="submission" date="2020-02" db="EMBL/GenBank/DDBJ databases">
        <title>Draft genome sequence of Haematococcus lacustris strain NIES-144.</title>
        <authorList>
            <person name="Morimoto D."/>
            <person name="Nakagawa S."/>
            <person name="Yoshida T."/>
            <person name="Sawayama S."/>
        </authorList>
    </citation>
    <scope>NUCLEOTIDE SEQUENCE [LARGE SCALE GENOMIC DNA]</scope>
    <source>
        <strain evidence="2 3">NIES-144</strain>
    </source>
</reference>
<dbReference type="PANTHER" id="PTHR45794">
    <property type="entry name" value="LEUCYL-TRNA SYNTHETASE"/>
    <property type="match status" value="1"/>
</dbReference>
<evidence type="ECO:0000313" key="2">
    <source>
        <dbReference type="EMBL" id="GFH22719.1"/>
    </source>
</evidence>
<feature type="non-terminal residue" evidence="2">
    <location>
        <position position="168"/>
    </location>
</feature>
<dbReference type="InterPro" id="IPR004493">
    <property type="entry name" value="Leu-tRNA-synth_Ia_arc/euk"/>
</dbReference>
<evidence type="ECO:0000313" key="3">
    <source>
        <dbReference type="Proteomes" id="UP000485058"/>
    </source>
</evidence>
<comment type="caution">
    <text evidence="2">The sequence shown here is derived from an EMBL/GenBank/DDBJ whole genome shotgun (WGS) entry which is preliminary data.</text>
</comment>
<dbReference type="GO" id="GO:0005524">
    <property type="term" value="F:ATP binding"/>
    <property type="evidence" value="ECO:0007669"/>
    <property type="project" value="InterPro"/>
</dbReference>
<evidence type="ECO:0000256" key="1">
    <source>
        <dbReference type="ARBA" id="ARBA00005594"/>
    </source>
</evidence>
<dbReference type="InterPro" id="IPR014729">
    <property type="entry name" value="Rossmann-like_a/b/a_fold"/>
</dbReference>
<protein>
    <submittedName>
        <fullName evidence="2">tRNA-synt_1 domain-containing protein</fullName>
    </submittedName>
</protein>
<organism evidence="2 3">
    <name type="scientific">Haematococcus lacustris</name>
    <name type="common">Green alga</name>
    <name type="synonym">Haematococcus pluvialis</name>
    <dbReference type="NCBI Taxonomy" id="44745"/>
    <lineage>
        <taxon>Eukaryota</taxon>
        <taxon>Viridiplantae</taxon>
        <taxon>Chlorophyta</taxon>
        <taxon>core chlorophytes</taxon>
        <taxon>Chlorophyceae</taxon>
        <taxon>CS clade</taxon>
        <taxon>Chlamydomonadales</taxon>
        <taxon>Haematococcaceae</taxon>
        <taxon>Haematococcus</taxon>
    </lineage>
</organism>
<dbReference type="GO" id="GO:0004823">
    <property type="term" value="F:leucine-tRNA ligase activity"/>
    <property type="evidence" value="ECO:0007669"/>
    <property type="project" value="InterPro"/>
</dbReference>
<comment type="similarity">
    <text evidence="1">Belongs to the class-I aminoacyl-tRNA synthetase family.</text>
</comment>
<dbReference type="Proteomes" id="UP000485058">
    <property type="component" value="Unassembled WGS sequence"/>
</dbReference>
<name>A0A699ZSJ7_HAELA</name>
<accession>A0A699ZSJ7</accession>
<keyword evidence="3" id="KW-1185">Reference proteome</keyword>
<dbReference type="GO" id="GO:0006429">
    <property type="term" value="P:leucyl-tRNA aminoacylation"/>
    <property type="evidence" value="ECO:0007669"/>
    <property type="project" value="InterPro"/>
</dbReference>
<dbReference type="Gene3D" id="3.40.50.620">
    <property type="entry name" value="HUPs"/>
    <property type="match status" value="1"/>
</dbReference>
<dbReference type="EMBL" id="BLLF01002108">
    <property type="protein sequence ID" value="GFH22719.1"/>
    <property type="molecule type" value="Genomic_DNA"/>
</dbReference>
<gene>
    <name evidence="2" type="ORF">HaLaN_20229</name>
</gene>
<sequence>FGDRAAQVLCEELKIASQNDSAKLAEAKQRVYLKGFTEGVMTVGKYAGRKVSEVKALLRDELVAEGEAMAYSEPERQVISRSGDECVVALTDQWYMTFGEEEWQALTREALASLETFSEETRHSFEYTLGWMKSWACSRSFGLGTRVPWDEQFLIESLSDSTVYMAFY</sequence>